<evidence type="ECO:0000256" key="3">
    <source>
        <dbReference type="ARBA" id="ARBA00022517"/>
    </source>
</evidence>
<dbReference type="Pfam" id="PF04147">
    <property type="entry name" value="Nop14"/>
    <property type="match status" value="1"/>
</dbReference>
<sequence length="309" mass="34566">MAFNPQKHKSKKAIMEEGILKSKFFKAQKARDKEENELLMEELDKNFTSLVQSQALLSLTEPGKMNALKALVSKSVPDGHVKRKSYPLHRELKLQRRCAVMDKVTLESMAISVWNSLIPWRDSGSEHFIATAVSVFPLIMNPLYTFPNPPEPSNKASEKFSVAIFISARVKCRQSFDDGKYLAALIFHFKMLGEVADESTFLALNGLERTNLFSAFSLASLIGGKPVTRTTVCRRDCHRRHRIRWPEKFIFTLIDRSDRPKDGSGGWGGGFYSHHRCGHRTGPKMGSRGGGGERVSAAVIGNWGGAAWP</sequence>
<keyword evidence="5" id="KW-0539">Nucleus</keyword>
<dbReference type="GO" id="GO:0030490">
    <property type="term" value="P:maturation of SSU-rRNA"/>
    <property type="evidence" value="ECO:0007669"/>
    <property type="project" value="TreeGrafter"/>
</dbReference>
<evidence type="ECO:0000256" key="6">
    <source>
        <dbReference type="ARBA" id="ARBA00024695"/>
    </source>
</evidence>
<evidence type="ECO:0000256" key="1">
    <source>
        <dbReference type="ARBA" id="ARBA00004604"/>
    </source>
</evidence>
<dbReference type="AlphaFoldDB" id="A0A6A3CZL4"/>
<accession>A0A6A3CZL4</accession>
<evidence type="ECO:0000256" key="5">
    <source>
        <dbReference type="ARBA" id="ARBA00023242"/>
    </source>
</evidence>
<gene>
    <name evidence="7" type="ORF">F3Y22_tig00000738pilonHSYRG00013</name>
</gene>
<dbReference type="PANTHER" id="PTHR23183">
    <property type="entry name" value="NOP14"/>
    <property type="match status" value="1"/>
</dbReference>
<keyword evidence="3" id="KW-0690">Ribosome biogenesis</keyword>
<evidence type="ECO:0000256" key="4">
    <source>
        <dbReference type="ARBA" id="ARBA00022552"/>
    </source>
</evidence>
<keyword evidence="4" id="KW-0698">rRNA processing</keyword>
<name>A0A6A3CZL4_HIBSY</name>
<evidence type="ECO:0000313" key="7">
    <source>
        <dbReference type="EMBL" id="KAE8734586.1"/>
    </source>
</evidence>
<reference evidence="7" key="1">
    <citation type="submission" date="2019-09" db="EMBL/GenBank/DDBJ databases">
        <title>Draft genome information of white flower Hibiscus syriacus.</title>
        <authorList>
            <person name="Kim Y.-M."/>
        </authorList>
    </citation>
    <scope>NUCLEOTIDE SEQUENCE [LARGE SCALE GENOMIC DNA]</scope>
    <source>
        <strain evidence="7">YM2019G1</strain>
    </source>
</reference>
<comment type="subcellular location">
    <subcellularLocation>
        <location evidence="1">Nucleus</location>
        <location evidence="1">Nucleolus</location>
    </subcellularLocation>
</comment>
<dbReference type="GO" id="GO:0030692">
    <property type="term" value="C:Noc4p-Nop14p complex"/>
    <property type="evidence" value="ECO:0007669"/>
    <property type="project" value="TreeGrafter"/>
</dbReference>
<dbReference type="GO" id="GO:0032040">
    <property type="term" value="C:small-subunit processome"/>
    <property type="evidence" value="ECO:0007669"/>
    <property type="project" value="InterPro"/>
</dbReference>
<dbReference type="PANTHER" id="PTHR23183:SF0">
    <property type="entry name" value="NUCLEOLAR PROTEIN 14"/>
    <property type="match status" value="1"/>
</dbReference>
<dbReference type="Proteomes" id="UP000436088">
    <property type="component" value="Unassembled WGS sequence"/>
</dbReference>
<protein>
    <submittedName>
        <fullName evidence="7">Uncharacterized protein</fullName>
    </submittedName>
</protein>
<keyword evidence="8" id="KW-1185">Reference proteome</keyword>
<evidence type="ECO:0000313" key="8">
    <source>
        <dbReference type="Proteomes" id="UP000436088"/>
    </source>
</evidence>
<organism evidence="7 8">
    <name type="scientific">Hibiscus syriacus</name>
    <name type="common">Rose of Sharon</name>
    <dbReference type="NCBI Taxonomy" id="106335"/>
    <lineage>
        <taxon>Eukaryota</taxon>
        <taxon>Viridiplantae</taxon>
        <taxon>Streptophyta</taxon>
        <taxon>Embryophyta</taxon>
        <taxon>Tracheophyta</taxon>
        <taxon>Spermatophyta</taxon>
        <taxon>Magnoliopsida</taxon>
        <taxon>eudicotyledons</taxon>
        <taxon>Gunneridae</taxon>
        <taxon>Pentapetalae</taxon>
        <taxon>rosids</taxon>
        <taxon>malvids</taxon>
        <taxon>Malvales</taxon>
        <taxon>Malvaceae</taxon>
        <taxon>Malvoideae</taxon>
        <taxon>Hibiscus</taxon>
    </lineage>
</organism>
<comment type="function">
    <text evidence="6">Involved in nucleolar processing of pre-18S ribosomal RNA. Has a role in the nuclear export of 40S pre-ribosomal subunit to the cytoplasm.</text>
</comment>
<dbReference type="EMBL" id="VEPZ02000065">
    <property type="protein sequence ID" value="KAE8734586.1"/>
    <property type="molecule type" value="Genomic_DNA"/>
</dbReference>
<dbReference type="InterPro" id="IPR007276">
    <property type="entry name" value="Nop14"/>
</dbReference>
<comment type="caution">
    <text evidence="7">The sequence shown here is derived from an EMBL/GenBank/DDBJ whole genome shotgun (WGS) entry which is preliminary data.</text>
</comment>
<evidence type="ECO:0000256" key="2">
    <source>
        <dbReference type="ARBA" id="ARBA00007466"/>
    </source>
</evidence>
<proteinExistence type="inferred from homology"/>
<comment type="similarity">
    <text evidence="2">Belongs to the NOP14 family.</text>
</comment>